<keyword evidence="4" id="KW-1185">Reference proteome</keyword>
<protein>
    <submittedName>
        <fullName evidence="3">Uncharacterized protein</fullName>
    </submittedName>
</protein>
<feature type="region of interest" description="Disordered" evidence="1">
    <location>
        <begin position="591"/>
        <end position="615"/>
    </location>
</feature>
<feature type="transmembrane region" description="Helical" evidence="2">
    <location>
        <begin position="54"/>
        <end position="72"/>
    </location>
</feature>
<dbReference type="PANTHER" id="PTHR35394:SF5">
    <property type="entry name" value="DUF3176 DOMAIN-CONTAINING PROTEIN"/>
    <property type="match status" value="1"/>
</dbReference>
<evidence type="ECO:0000256" key="2">
    <source>
        <dbReference type="SAM" id="Phobius"/>
    </source>
</evidence>
<dbReference type="AlphaFoldDB" id="A0A0U1M0L1"/>
<keyword evidence="2" id="KW-0812">Transmembrane</keyword>
<gene>
    <name evidence="3" type="ORF">PISL3812_06094</name>
</gene>
<dbReference type="Pfam" id="PF11374">
    <property type="entry name" value="DUF3176"/>
    <property type="match status" value="1"/>
</dbReference>
<dbReference type="PANTHER" id="PTHR35394">
    <property type="entry name" value="DUF3176 DOMAIN-CONTAINING PROTEIN"/>
    <property type="match status" value="1"/>
</dbReference>
<dbReference type="OMA" id="MTRYCPP"/>
<keyword evidence="2" id="KW-1133">Transmembrane helix</keyword>
<dbReference type="STRING" id="28573.A0A0U1M0L1"/>
<dbReference type="Proteomes" id="UP000054383">
    <property type="component" value="Unassembled WGS sequence"/>
</dbReference>
<proteinExistence type="predicted"/>
<organism evidence="3 4">
    <name type="scientific">Talaromyces islandicus</name>
    <name type="common">Penicillium islandicum</name>
    <dbReference type="NCBI Taxonomy" id="28573"/>
    <lineage>
        <taxon>Eukaryota</taxon>
        <taxon>Fungi</taxon>
        <taxon>Dikarya</taxon>
        <taxon>Ascomycota</taxon>
        <taxon>Pezizomycotina</taxon>
        <taxon>Eurotiomycetes</taxon>
        <taxon>Eurotiomycetidae</taxon>
        <taxon>Eurotiales</taxon>
        <taxon>Trichocomaceae</taxon>
        <taxon>Talaromyces</taxon>
        <taxon>Talaromyces sect. Islandici</taxon>
    </lineage>
</organism>
<evidence type="ECO:0000256" key="1">
    <source>
        <dbReference type="SAM" id="MobiDB-lite"/>
    </source>
</evidence>
<dbReference type="EMBL" id="CVMT01000005">
    <property type="protein sequence ID" value="CRG89059.1"/>
    <property type="molecule type" value="Genomic_DNA"/>
</dbReference>
<sequence>MIKTPSAYPYGKLDSQGYIHNTKGMKGTSWSVLQLRDVHSPSLEIFPRGWSTEVISSAISITAFFSIVVILSRYDQQPNPTLPLGNSLATLLACLTAISQTCFLQPLIQGVSRIQWNWYFGRSRSLMDFEEFNTTNQGLWGIIILLFSAKRRLAIFLAVFFLMTSATISMVTLAALSHDLRYSPGVGNAAVLQAINDKNGNIQNVNDALVMMMNAMYTRPDAIYEFDAPECTTGNCKYPSFGSLAVCSKSHDITHKLYTMVTPQKWCYQQVEDKWDSRTWGPDICSNYSYAALSPTVYLDYFGSGNLANTSNVWLNSNAAWEEVFSFDRDAFAENALNAVRTIYLDSSDSSWNSYLGGLPDTSQYLHHTHALETLFYLCAQEFTVSTTNGTTSTSVTSTLDYVTETERFESSPDGYHYTAGYNRTFTLTGHDYSYVMVDEILGEMMMSSLKGNYNNNTYAGMPYMTPFSFATGNVLYHNPNIDSNTDAEKNKQMQQALETMMKNMAKGMTNWLRSTGSPVQGQAEVLTEFVVVRWRFLFLLGLQITLSVCFIIWAMILSKAQKTRILKDSHLITSFPITANDKATLEEVLARDSEENNKKREDVEKLPIEKFGRE</sequence>
<keyword evidence="2" id="KW-0472">Membrane</keyword>
<evidence type="ECO:0000313" key="3">
    <source>
        <dbReference type="EMBL" id="CRG89059.1"/>
    </source>
</evidence>
<name>A0A0U1M0L1_TALIS</name>
<reference evidence="3 4" key="1">
    <citation type="submission" date="2015-04" db="EMBL/GenBank/DDBJ databases">
        <authorList>
            <person name="Syromyatnikov M.Y."/>
            <person name="Popov V.N."/>
        </authorList>
    </citation>
    <scope>NUCLEOTIDE SEQUENCE [LARGE SCALE GENOMIC DNA]</scope>
    <source>
        <strain evidence="3">WF-38-12</strain>
    </source>
</reference>
<dbReference type="InterPro" id="IPR021514">
    <property type="entry name" value="DUF3176"/>
</dbReference>
<evidence type="ECO:0000313" key="4">
    <source>
        <dbReference type="Proteomes" id="UP000054383"/>
    </source>
</evidence>
<accession>A0A0U1M0L1</accession>
<dbReference type="OrthoDB" id="5376804at2759"/>
<feature type="transmembrane region" description="Helical" evidence="2">
    <location>
        <begin position="537"/>
        <end position="558"/>
    </location>
</feature>
<feature type="transmembrane region" description="Helical" evidence="2">
    <location>
        <begin position="153"/>
        <end position="176"/>
    </location>
</feature>